<dbReference type="GO" id="GO:0008168">
    <property type="term" value="F:methyltransferase activity"/>
    <property type="evidence" value="ECO:0007669"/>
    <property type="project" value="UniProtKB-KW"/>
</dbReference>
<dbReference type="SUPFAM" id="SSF89562">
    <property type="entry name" value="RraA-like"/>
    <property type="match status" value="1"/>
</dbReference>
<evidence type="ECO:0000256" key="4">
    <source>
        <dbReference type="ARBA" id="ARBA00030169"/>
    </source>
</evidence>
<dbReference type="InterPro" id="IPR005493">
    <property type="entry name" value="RraA/RraA-like"/>
</dbReference>
<gene>
    <name evidence="7" type="ORF">DI556_22425</name>
</gene>
<evidence type="ECO:0000256" key="3">
    <source>
        <dbReference type="ARBA" id="ARBA00029596"/>
    </source>
</evidence>
<dbReference type="GO" id="GO:0032259">
    <property type="term" value="P:methylation"/>
    <property type="evidence" value="ECO:0007669"/>
    <property type="project" value="UniProtKB-KW"/>
</dbReference>
<dbReference type="CDD" id="cd16841">
    <property type="entry name" value="RraA_family"/>
    <property type="match status" value="1"/>
</dbReference>
<feature type="compositionally biased region" description="Polar residues" evidence="6">
    <location>
        <begin position="9"/>
        <end position="18"/>
    </location>
</feature>
<keyword evidence="5" id="KW-0479">Metal-binding</keyword>
<dbReference type="EMBL" id="QFPW01000047">
    <property type="protein sequence ID" value="PZQ45606.1"/>
    <property type="molecule type" value="Genomic_DNA"/>
</dbReference>
<dbReference type="GO" id="GO:0046872">
    <property type="term" value="F:metal ion binding"/>
    <property type="evidence" value="ECO:0007669"/>
    <property type="project" value="UniProtKB-KW"/>
</dbReference>
<dbReference type="NCBIfam" id="NF004850">
    <property type="entry name" value="PRK06201.1"/>
    <property type="match status" value="1"/>
</dbReference>
<dbReference type="Proteomes" id="UP000249185">
    <property type="component" value="Unassembled WGS sequence"/>
</dbReference>
<evidence type="ECO:0000256" key="1">
    <source>
        <dbReference type="ARBA" id="ARBA00001968"/>
    </source>
</evidence>
<sequence>MTPAPDTLASPNANSDATPGTDPDALVAAFRASATATISDNLARLPGMVGLRPFHRVLGVMAGRALTVRTAAGDNYFIHKALDLVKPGDVIVVDGGGDLSRALIGEIMATLAEVRGAAGFVLDGAIRDTGVIGAGAFPVFARAAIHRGPYKNGPGAINVPVALGGQIVEPGDIVIGDADGVVAFPLEGAAALLDAVRAQEAREAGILESILAGTYAGAYAR</sequence>
<feature type="binding site" evidence="5">
    <location>
        <position position="128"/>
    </location>
    <ligand>
        <name>Mg(2+)</name>
        <dbReference type="ChEBI" id="CHEBI:18420"/>
    </ligand>
</feature>
<dbReference type="PANTHER" id="PTHR33254:SF4">
    <property type="entry name" value="4-HYDROXY-4-METHYL-2-OXOGLUTARATE ALDOLASE 3-RELATED"/>
    <property type="match status" value="1"/>
</dbReference>
<dbReference type="Gene3D" id="3.50.30.40">
    <property type="entry name" value="Ribonuclease E inhibitor RraA/RraA-like"/>
    <property type="match status" value="1"/>
</dbReference>
<dbReference type="Pfam" id="PF03737">
    <property type="entry name" value="RraA-like"/>
    <property type="match status" value="1"/>
</dbReference>
<evidence type="ECO:0000256" key="5">
    <source>
        <dbReference type="PIRSR" id="PIRSR605493-1"/>
    </source>
</evidence>
<keyword evidence="5" id="KW-0460">Magnesium</keyword>
<comment type="cofactor">
    <cofactor evidence="5">
        <name>Mg(2+)</name>
        <dbReference type="ChEBI" id="CHEBI:18420"/>
    </cofactor>
</comment>
<reference evidence="7 8" key="1">
    <citation type="submission" date="2017-08" db="EMBL/GenBank/DDBJ databases">
        <title>Infants hospitalized years apart are colonized by the same room-sourced microbial strains.</title>
        <authorList>
            <person name="Brooks B."/>
            <person name="Olm M.R."/>
            <person name="Firek B.A."/>
            <person name="Baker R."/>
            <person name="Thomas B.C."/>
            <person name="Morowitz M.J."/>
            <person name="Banfield J.F."/>
        </authorList>
    </citation>
    <scope>NUCLEOTIDE SEQUENCE [LARGE SCALE GENOMIC DNA]</scope>
    <source>
        <strain evidence="7">S2_005_002_R2_34</strain>
    </source>
</reference>
<keyword evidence="7" id="KW-0489">Methyltransferase</keyword>
<proteinExistence type="predicted"/>
<evidence type="ECO:0000256" key="6">
    <source>
        <dbReference type="SAM" id="MobiDB-lite"/>
    </source>
</evidence>
<evidence type="ECO:0000313" key="7">
    <source>
        <dbReference type="EMBL" id="PZQ45606.1"/>
    </source>
</evidence>
<feature type="region of interest" description="Disordered" evidence="6">
    <location>
        <begin position="1"/>
        <end position="21"/>
    </location>
</feature>
<dbReference type="AlphaFoldDB" id="A0A2W5MWP1"/>
<name>A0A2W5MWP1_RHOSU</name>
<organism evidence="7 8">
    <name type="scientific">Rhodovulum sulfidophilum</name>
    <name type="common">Rhodobacter sulfidophilus</name>
    <dbReference type="NCBI Taxonomy" id="35806"/>
    <lineage>
        <taxon>Bacteria</taxon>
        <taxon>Pseudomonadati</taxon>
        <taxon>Pseudomonadota</taxon>
        <taxon>Alphaproteobacteria</taxon>
        <taxon>Rhodobacterales</taxon>
        <taxon>Paracoccaceae</taxon>
        <taxon>Rhodovulum</taxon>
    </lineage>
</organism>
<dbReference type="InterPro" id="IPR036704">
    <property type="entry name" value="RraA/RraA-like_sf"/>
</dbReference>
<evidence type="ECO:0000256" key="2">
    <source>
        <dbReference type="ARBA" id="ARBA00016549"/>
    </source>
</evidence>
<protein>
    <recommendedName>
        <fullName evidence="2">Putative 4-hydroxy-4-methyl-2-oxoglutarate aldolase</fullName>
    </recommendedName>
    <alternativeName>
        <fullName evidence="3">Regulator of ribonuclease activity homolog</fullName>
    </alternativeName>
    <alternativeName>
        <fullName evidence="4">RraA-like protein</fullName>
    </alternativeName>
</protein>
<keyword evidence="7" id="KW-0808">Transferase</keyword>
<comment type="caution">
    <text evidence="7">The sequence shown here is derived from an EMBL/GenBank/DDBJ whole genome shotgun (WGS) entry which is preliminary data.</text>
</comment>
<feature type="binding site" evidence="5">
    <location>
        <position position="127"/>
    </location>
    <ligand>
        <name>substrate</name>
    </ligand>
</feature>
<comment type="cofactor">
    <cofactor evidence="1">
        <name>a divalent metal cation</name>
        <dbReference type="ChEBI" id="CHEBI:60240"/>
    </cofactor>
</comment>
<dbReference type="PANTHER" id="PTHR33254">
    <property type="entry name" value="4-HYDROXY-4-METHYL-2-OXOGLUTARATE ALDOLASE 3-RELATED"/>
    <property type="match status" value="1"/>
</dbReference>
<accession>A0A2W5MWP1</accession>
<feature type="binding site" evidence="5">
    <location>
        <begin position="105"/>
        <end position="108"/>
    </location>
    <ligand>
        <name>substrate</name>
    </ligand>
</feature>
<evidence type="ECO:0000313" key="8">
    <source>
        <dbReference type="Proteomes" id="UP000249185"/>
    </source>
</evidence>